<evidence type="ECO:0000259" key="3">
    <source>
        <dbReference type="PROSITE" id="PS51841"/>
    </source>
</evidence>
<dbReference type="InterPro" id="IPR001322">
    <property type="entry name" value="Lamin_tail_dom"/>
</dbReference>
<dbReference type="SUPFAM" id="SSF74853">
    <property type="entry name" value="Lamin A/C globular tail domain"/>
    <property type="match status" value="1"/>
</dbReference>
<feature type="domain" description="LTD" evidence="3">
    <location>
        <begin position="28"/>
        <end position="145"/>
    </location>
</feature>
<name>A0A5Q0LMN7_9ACTN</name>
<sequence length="279" mass="29448">MVRRAAAAAVAAGVVVGVAALPASADQGRFPFRAQVEISRVQYDSPGWDSGSNASLNKEWVEVTNTGRSGVNLDGWTLSGRDGRAYEFHLRLGGGATVRVHTGVGLDAGRDVYQDRRYYAWDNRADTATLRNDRLRVIDTVTWGRLPIGRGHVLPGRHHGRGHVYPGVHNGRGHVLPGRHHGRGHDLPIGHIGRGHELPIGHIGRGNDLPIGHIGRGNDLPIGHVGRGNDLPIGHVGRGNDLPIGHVGRGDGLPGGHLGRGNGLLGGHEGNGGRGLGRG</sequence>
<evidence type="ECO:0000256" key="2">
    <source>
        <dbReference type="SAM" id="SignalP"/>
    </source>
</evidence>
<dbReference type="Proteomes" id="UP000326179">
    <property type="component" value="Chromosome"/>
</dbReference>
<keyword evidence="5" id="KW-1185">Reference proteome</keyword>
<feature type="signal peptide" evidence="2">
    <location>
        <begin position="1"/>
        <end position="25"/>
    </location>
</feature>
<dbReference type="Gene3D" id="2.60.40.1260">
    <property type="entry name" value="Lamin Tail domain"/>
    <property type="match status" value="1"/>
</dbReference>
<evidence type="ECO:0000256" key="1">
    <source>
        <dbReference type="SAM" id="MobiDB-lite"/>
    </source>
</evidence>
<keyword evidence="2" id="KW-0732">Signal</keyword>
<evidence type="ECO:0000313" key="4">
    <source>
        <dbReference type="EMBL" id="QFZ78552.1"/>
    </source>
</evidence>
<dbReference type="AlphaFoldDB" id="A0A5Q0LMN7"/>
<feature type="chain" id="PRO_5024974085" description="LTD domain-containing protein" evidence="2">
    <location>
        <begin position="26"/>
        <end position="279"/>
    </location>
</feature>
<gene>
    <name evidence="4" type="ORF">GFH48_04975</name>
</gene>
<proteinExistence type="predicted"/>
<dbReference type="KEGG" id="sfy:GFH48_04975"/>
<feature type="compositionally biased region" description="Gly residues" evidence="1">
    <location>
        <begin position="250"/>
        <end position="279"/>
    </location>
</feature>
<reference evidence="4 5" key="1">
    <citation type="submission" date="2019-10" db="EMBL/GenBank/DDBJ databases">
        <title>A novel species.</title>
        <authorList>
            <person name="Gao J."/>
        </authorList>
    </citation>
    <scope>NUCLEOTIDE SEQUENCE [LARGE SCALE GENOMIC DNA]</scope>
    <source>
        <strain evidence="4 5">QMT-28</strain>
    </source>
</reference>
<dbReference type="EMBL" id="CP045643">
    <property type="protein sequence ID" value="QFZ78552.1"/>
    <property type="molecule type" value="Genomic_DNA"/>
</dbReference>
<organism evidence="4 5">
    <name type="scientific">Streptomyces fagopyri</name>
    <dbReference type="NCBI Taxonomy" id="2662397"/>
    <lineage>
        <taxon>Bacteria</taxon>
        <taxon>Bacillati</taxon>
        <taxon>Actinomycetota</taxon>
        <taxon>Actinomycetes</taxon>
        <taxon>Kitasatosporales</taxon>
        <taxon>Streptomycetaceae</taxon>
        <taxon>Streptomyces</taxon>
    </lineage>
</organism>
<dbReference type="InterPro" id="IPR036415">
    <property type="entry name" value="Lamin_tail_dom_sf"/>
</dbReference>
<accession>A0A5Q0LMN7</accession>
<evidence type="ECO:0000313" key="5">
    <source>
        <dbReference type="Proteomes" id="UP000326179"/>
    </source>
</evidence>
<dbReference type="PROSITE" id="PS51841">
    <property type="entry name" value="LTD"/>
    <property type="match status" value="1"/>
</dbReference>
<feature type="region of interest" description="Disordered" evidence="1">
    <location>
        <begin position="249"/>
        <end position="279"/>
    </location>
</feature>
<protein>
    <recommendedName>
        <fullName evidence="3">LTD domain-containing protein</fullName>
    </recommendedName>
</protein>
<dbReference type="Pfam" id="PF00932">
    <property type="entry name" value="LTD"/>
    <property type="match status" value="1"/>
</dbReference>